<evidence type="ECO:0000259" key="13">
    <source>
        <dbReference type="Pfam" id="PF03178"/>
    </source>
</evidence>
<dbReference type="Gene3D" id="1.10.150.910">
    <property type="match status" value="1"/>
</dbReference>
<evidence type="ECO:0000256" key="10">
    <source>
        <dbReference type="ARBA" id="ARBA00023027"/>
    </source>
</evidence>
<evidence type="ECO:0000256" key="8">
    <source>
        <dbReference type="ARBA" id="ARBA00022664"/>
    </source>
</evidence>
<dbReference type="Gene3D" id="2.130.10.10">
    <property type="entry name" value="YVTN repeat-like/Quinoprotein amine dehydrogenase"/>
    <property type="match status" value="3"/>
</dbReference>
<dbReference type="SUPFAM" id="SSF48179">
    <property type="entry name" value="6-phosphogluconate dehydrogenase C-terminal domain-like"/>
    <property type="match status" value="1"/>
</dbReference>
<evidence type="ECO:0000256" key="2">
    <source>
        <dbReference type="ARBA" id="ARBA00005109"/>
    </source>
</evidence>
<dbReference type="Pfam" id="PF23726">
    <property type="entry name" value="Beta-prop_RSE1_2nd"/>
    <property type="match status" value="1"/>
</dbReference>
<evidence type="ECO:0000256" key="4">
    <source>
        <dbReference type="ARBA" id="ARBA00007453"/>
    </source>
</evidence>
<evidence type="ECO:0000313" key="18">
    <source>
        <dbReference type="EMBL" id="OKL59730.1"/>
    </source>
</evidence>
<dbReference type="Proteomes" id="UP000214365">
    <property type="component" value="Unassembled WGS sequence"/>
</dbReference>
<dbReference type="Pfam" id="PF10433">
    <property type="entry name" value="Beta-prop_RSE1_1st"/>
    <property type="match status" value="1"/>
</dbReference>
<dbReference type="InterPro" id="IPR008927">
    <property type="entry name" value="6-PGluconate_DH-like_C_sf"/>
</dbReference>
<dbReference type="GO" id="GO:0006397">
    <property type="term" value="P:mRNA processing"/>
    <property type="evidence" value="ECO:0007669"/>
    <property type="project" value="UniProtKB-KW"/>
</dbReference>
<dbReference type="GO" id="GO:0050661">
    <property type="term" value="F:NADP binding"/>
    <property type="evidence" value="ECO:0007669"/>
    <property type="project" value="InterPro"/>
</dbReference>
<keyword evidence="8" id="KW-0507">mRNA processing</keyword>
<dbReference type="FunFam" id="1.10.1040.10:FF:000006">
    <property type="entry name" value="3-hydroxyisobutyrate dehydrogenase"/>
    <property type="match status" value="1"/>
</dbReference>
<evidence type="ECO:0000259" key="14">
    <source>
        <dbReference type="Pfam" id="PF03446"/>
    </source>
</evidence>
<evidence type="ECO:0000259" key="17">
    <source>
        <dbReference type="Pfam" id="PF23726"/>
    </source>
</evidence>
<keyword evidence="11" id="KW-0539">Nucleus</keyword>
<evidence type="ECO:0000256" key="7">
    <source>
        <dbReference type="ARBA" id="ARBA00022456"/>
    </source>
</evidence>
<evidence type="ECO:0000259" key="15">
    <source>
        <dbReference type="Pfam" id="PF10433"/>
    </source>
</evidence>
<dbReference type="InterPro" id="IPR050358">
    <property type="entry name" value="RSE1/DDB1/CFT1"/>
</dbReference>
<keyword evidence="9" id="KW-0560">Oxidoreductase</keyword>
<dbReference type="InterPro" id="IPR036291">
    <property type="entry name" value="NAD(P)-bd_dom_sf"/>
</dbReference>
<comment type="subcellular location">
    <subcellularLocation>
        <location evidence="1">Nucleus</location>
    </subcellularLocation>
</comment>
<dbReference type="GO" id="GO:0005634">
    <property type="term" value="C:nucleus"/>
    <property type="evidence" value="ECO:0007669"/>
    <property type="project" value="UniProtKB-SubCell"/>
</dbReference>
<keyword evidence="10" id="KW-0520">NAD</keyword>
<comment type="caution">
    <text evidence="18">The sequence shown here is derived from an EMBL/GenBank/DDBJ whole genome shotgun (WGS) entry which is preliminary data.</text>
</comment>
<dbReference type="InterPro" id="IPR011047">
    <property type="entry name" value="Quinoprotein_ADH-like_sf"/>
</dbReference>
<dbReference type="InterPro" id="IPR002204">
    <property type="entry name" value="3-OH-isobutyrate_DH-rel_CS"/>
</dbReference>
<dbReference type="GO" id="GO:0009083">
    <property type="term" value="P:branched-chain amino acid catabolic process"/>
    <property type="evidence" value="ECO:0007669"/>
    <property type="project" value="UniProtKB-KW"/>
</dbReference>
<dbReference type="InterPro" id="IPR029154">
    <property type="entry name" value="HIBADH-like_NADP-bd"/>
</dbReference>
<name>A0A225AGC7_TALAT</name>
<dbReference type="PROSITE" id="PS00895">
    <property type="entry name" value="3_HYDROXYISOBUT_DH"/>
    <property type="match status" value="1"/>
</dbReference>
<dbReference type="InterPro" id="IPR015943">
    <property type="entry name" value="WD40/YVTN_repeat-like_dom_sf"/>
</dbReference>
<keyword evidence="7" id="KW-0101">Branched-chain amino acid catabolism</keyword>
<dbReference type="EMBL" id="LFMY01000007">
    <property type="protein sequence ID" value="OKL59730.1"/>
    <property type="molecule type" value="Genomic_DNA"/>
</dbReference>
<feature type="domain" description="RSE1/DDB1/CPSF1 C-terminal" evidence="13">
    <location>
        <begin position="1205"/>
        <end position="1527"/>
    </location>
</feature>
<dbReference type="Gene3D" id="3.40.50.720">
    <property type="entry name" value="NAD(P)-binding Rossmann-like Domain"/>
    <property type="match status" value="1"/>
</dbReference>
<gene>
    <name evidence="18" type="ORF">UA08_05177</name>
</gene>
<dbReference type="Pfam" id="PF03446">
    <property type="entry name" value="NAD_binding_2"/>
    <property type="match status" value="1"/>
</dbReference>
<evidence type="ECO:0000256" key="12">
    <source>
        <dbReference type="ARBA" id="ARBA00049197"/>
    </source>
</evidence>
<dbReference type="SUPFAM" id="SSF51735">
    <property type="entry name" value="NAD(P)-binding Rossmann-fold domains"/>
    <property type="match status" value="1"/>
</dbReference>
<dbReference type="InterPro" id="IPR004871">
    <property type="entry name" value="RSE1/DDB1/CPSF1_C"/>
</dbReference>
<evidence type="ECO:0000256" key="5">
    <source>
        <dbReference type="ARBA" id="ARBA00012991"/>
    </source>
</evidence>
<dbReference type="InterPro" id="IPR058543">
    <property type="entry name" value="Beta-prop_RSE1/DDB1/CPSF1_2nd"/>
</dbReference>
<dbReference type="FunFam" id="2.130.10.10:FF:000629">
    <property type="entry name" value="UV-damaged DNA binding protein"/>
    <property type="match status" value="1"/>
</dbReference>
<feature type="domain" description="RSE1/DDB1/CPSF1 first beta-propeller" evidence="15">
    <location>
        <begin position="434"/>
        <end position="793"/>
    </location>
</feature>
<dbReference type="InterPro" id="IPR013328">
    <property type="entry name" value="6PGD_dom2"/>
</dbReference>
<dbReference type="Pfam" id="PF14833">
    <property type="entry name" value="NAD_binding_11"/>
    <property type="match status" value="1"/>
</dbReference>
<evidence type="ECO:0000256" key="6">
    <source>
        <dbReference type="ARBA" id="ARBA00014577"/>
    </source>
</evidence>
<dbReference type="InterPro" id="IPR018846">
    <property type="entry name" value="Beta-prop_RSE1/DDB1/CPSF1_1st"/>
</dbReference>
<evidence type="ECO:0000256" key="9">
    <source>
        <dbReference type="ARBA" id="ARBA00023002"/>
    </source>
</evidence>
<comment type="similarity">
    <text evidence="3">Belongs to the HIBADH-related family. 3-hydroxyisobutyrate dehydrogenase subfamily.</text>
</comment>
<comment type="pathway">
    <text evidence="2">Amino-acid degradation; L-valine degradation.</text>
</comment>
<sequence length="1562" mass="171599">MFPARALALRSVKNAPHNWHSQRLFSTSLRRDATWGFIGLGRMGYPMARNLRANIPASDTLVVHDVNEQAVRKFADEAKTASLGPIEVADSARALAEKSTNIITSLPQPVHVKHVFHSILKPGPLPQLEQERLFIDTSTIDPVTSKEVAYAVQAPNQGRFVDAPVSGGVVAAEAGTLSFMFGASSRTGALVERVKFILAHMGKNTWHLGEQGAGVSGKLANNYILAINNIAVAEAMNLGVRWGLDPKVLADMINSSTGRCWPSEVNNPVPGVKEKAPASRDYEGGFGISLMRKDLKLAIDAAQETGAPLELAATARGLRLQVFERYFSPIGAALFPYSSVQEISLFSFWHFLVPVEPAAAERHCARLFNLSVQYSISSILKQPPLVSWKTGKLKNLAHYAGILRRIFRGPRPAACSFAQPQAMAYVVPIHRPSSVRHALKLNFLEPEEDCLVVAKGSRLEFYSITPDGLALATSRALYTKVSMLARLPTPANSTTDHLFVGTDQNTYFTLKWDSEKKRVRTERSYVDLADKASRASQNGDRCLIDPSGKYMTLEIFEGMVTVIPIVQAYKKRGKPPAQRTTHFSNPDEPVPQIGELGEPMMTRIDELMVRSSAFLHVESRAAPRLALLHEDNQRKVQLKIRELHFEAPTEPVFQEAENFAQELDLGASHLIPVPAPLGGLLVLGETCIKYIDDAKNETISWPLDEATIFVAWEQVDGQRWLLADDYGRLFFLMLVLDSRNEVQSWKIDYLGDASRASVLIYLGAGLTFVGSHQGDSQVIRIGDGSFEIIQTISNIAPILDFTIMDLGTREGENYTHEFSSGQARIVTGSGAFNDGTLRSVRSGVGMEELGVLGEMEHITDMWALQTSSRSGFSDTLVVTFVNETRVFRFSPDGEVEELDEFLGLDLTENTLLSGNLPGSRVIHVTESGVSIADTDSGMVTSKWSPNGLAITSASCNDQRLVVVAGGQVLAVIDITDDLKLVSQKDFGKDNQISGVTIPPSTSQTCIAAFPQKAQVAILSLQKLDEIHSQSLGVASEAFPRAVLLADILAENPPTLFVSMADGSVVTFSYESGNHTLSGMNKLILGSEQPTFKKLPRDNGLFNVFATCEHPSLIYGSEGRIIYSAVNSEGASRVCHLNTEAYPDAIAVATSTDLKIALVDKERTTQIQTLPIGATVRRVAYSPTEKAFGIGTIKRKLQDGAEIVESQFVLADEIMFRQLDSFDLKQDELVESVIRAEITMGKDESGEPIYKDRFIVGTAYLDDEGEESIRGRIMLFEVDSNRKLALVTAHPVKGACRALAMMGDQIVAALVKTVVIFRVEQQRFGRVQLVKSAVYRTSTAPVDIAVTGKTIVVADLMKSISIVESGQNEQFRDEAKEVARHYATVWTTAVADIGSNQWLVSDAEGNLIVLRRNIDVITDDRRRLEVTSELLLGEMVNRIRPVNIPQTSTVAVTPKAFLGTVEGSIYLFALINSEHQDFLMRLQTAIAAYVDSPGLMPFNKFRAFRSTVREAEEPFRFVDGELIERFLDCERPIQEEILGLVGDGNGADLETVQKMIEALRRLH</sequence>
<dbReference type="Pfam" id="PF03178">
    <property type="entry name" value="CPSF_A"/>
    <property type="match status" value="1"/>
</dbReference>
<dbReference type="Gene3D" id="1.10.1040.10">
    <property type="entry name" value="N-(1-d-carboxylethyl)-l-norvaline Dehydrogenase, domain 2"/>
    <property type="match status" value="1"/>
</dbReference>
<comment type="catalytic activity">
    <reaction evidence="12">
        <text>3-hydroxy-2-methylpropanoate + NAD(+) = 2-methyl-3-oxopropanoate + NADH + H(+)</text>
        <dbReference type="Rhea" id="RHEA:17681"/>
        <dbReference type="ChEBI" id="CHEBI:11805"/>
        <dbReference type="ChEBI" id="CHEBI:15378"/>
        <dbReference type="ChEBI" id="CHEBI:57540"/>
        <dbReference type="ChEBI" id="CHEBI:57700"/>
        <dbReference type="ChEBI" id="CHEBI:57945"/>
        <dbReference type="EC" id="1.1.1.31"/>
    </reaction>
</comment>
<dbReference type="FunFam" id="3.40.50.720:FF:000630">
    <property type="entry name" value="3-hydroxyisobutyrate dehydrogenase"/>
    <property type="match status" value="1"/>
</dbReference>
<reference evidence="18 19" key="1">
    <citation type="submission" date="2015-06" db="EMBL/GenBank/DDBJ databases">
        <title>Talaromyces atroroseus IBT 11181 draft genome.</title>
        <authorList>
            <person name="Rasmussen K.B."/>
            <person name="Rasmussen S."/>
            <person name="Petersen B."/>
            <person name="Sicheritz-Ponten T."/>
            <person name="Mortensen U.H."/>
            <person name="Thrane U."/>
        </authorList>
    </citation>
    <scope>NUCLEOTIDE SEQUENCE [LARGE SCALE GENOMIC DNA]</scope>
    <source>
        <strain evidence="18 19">IBT 11181</strain>
    </source>
</reference>
<evidence type="ECO:0000256" key="11">
    <source>
        <dbReference type="ARBA" id="ARBA00023242"/>
    </source>
</evidence>
<dbReference type="GO" id="GO:0003676">
    <property type="term" value="F:nucleic acid binding"/>
    <property type="evidence" value="ECO:0007669"/>
    <property type="project" value="InterPro"/>
</dbReference>
<evidence type="ECO:0000256" key="1">
    <source>
        <dbReference type="ARBA" id="ARBA00004123"/>
    </source>
</evidence>
<dbReference type="InterPro" id="IPR006115">
    <property type="entry name" value="6PGDH_NADP-bd"/>
</dbReference>
<dbReference type="EC" id="1.1.1.31" evidence="5"/>
<comment type="similarity">
    <text evidence="4">Belongs to the DDB1 family.</text>
</comment>
<dbReference type="FunFam" id="2.130.10.10:FF:000678">
    <property type="entry name" value="Putative UV-damaged DNA binding protein"/>
    <property type="match status" value="1"/>
</dbReference>
<dbReference type="RefSeq" id="XP_020119851.1">
    <property type="nucleotide sequence ID" value="XM_020267470.1"/>
</dbReference>
<keyword evidence="19" id="KW-1185">Reference proteome</keyword>
<proteinExistence type="inferred from homology"/>
<dbReference type="STRING" id="1441469.A0A225AGC7"/>
<accession>A0A225AGC7</accession>
<organism evidence="18 19">
    <name type="scientific">Talaromyces atroroseus</name>
    <dbReference type="NCBI Taxonomy" id="1441469"/>
    <lineage>
        <taxon>Eukaryota</taxon>
        <taxon>Fungi</taxon>
        <taxon>Dikarya</taxon>
        <taxon>Ascomycota</taxon>
        <taxon>Pezizomycotina</taxon>
        <taxon>Eurotiomycetes</taxon>
        <taxon>Eurotiomycetidae</taxon>
        <taxon>Eurotiales</taxon>
        <taxon>Trichocomaceae</taxon>
        <taxon>Talaromyces</taxon>
        <taxon>Talaromyces sect. Trachyspermi</taxon>
    </lineage>
</organism>
<dbReference type="GeneID" id="31004933"/>
<feature type="domain" description="6-phosphogluconate dehydrogenase NADP-binding" evidence="14">
    <location>
        <begin position="36"/>
        <end position="209"/>
    </location>
</feature>
<feature type="domain" description="RSE1/DDB1/CPSF1 second beta-propeller" evidence="17">
    <location>
        <begin position="846"/>
        <end position="1156"/>
    </location>
</feature>
<evidence type="ECO:0000313" key="19">
    <source>
        <dbReference type="Proteomes" id="UP000214365"/>
    </source>
</evidence>
<dbReference type="GO" id="GO:0051287">
    <property type="term" value="F:NAD binding"/>
    <property type="evidence" value="ECO:0007669"/>
    <property type="project" value="InterPro"/>
</dbReference>
<evidence type="ECO:0000256" key="3">
    <source>
        <dbReference type="ARBA" id="ARBA00006013"/>
    </source>
</evidence>
<dbReference type="FunFam" id="2.130.10.10:FF:000592">
    <property type="entry name" value="UV-damaged DNA binding protein"/>
    <property type="match status" value="1"/>
</dbReference>
<dbReference type="OrthoDB" id="433457at2759"/>
<feature type="domain" description="3-hydroxyisobutyrate dehydrogenase-like NAD-binding" evidence="16">
    <location>
        <begin position="212"/>
        <end position="318"/>
    </location>
</feature>
<evidence type="ECO:0000259" key="16">
    <source>
        <dbReference type="Pfam" id="PF14833"/>
    </source>
</evidence>
<protein>
    <recommendedName>
        <fullName evidence="6">DNA damage-binding protein 1</fullName>
        <ecNumber evidence="5">1.1.1.31</ecNumber>
    </recommendedName>
</protein>
<dbReference type="GO" id="GO:0008442">
    <property type="term" value="F:3-hydroxyisobutyrate dehydrogenase activity"/>
    <property type="evidence" value="ECO:0007669"/>
    <property type="project" value="UniProtKB-EC"/>
</dbReference>
<dbReference type="PANTHER" id="PTHR10644">
    <property type="entry name" value="DNA REPAIR/RNA PROCESSING CPSF FAMILY"/>
    <property type="match status" value="1"/>
</dbReference>
<dbReference type="SUPFAM" id="SSF50998">
    <property type="entry name" value="Quinoprotein alcohol dehydrogenase-like"/>
    <property type="match status" value="1"/>
</dbReference>